<dbReference type="InterPro" id="IPR015943">
    <property type="entry name" value="WD40/YVTN_repeat-like_dom_sf"/>
</dbReference>
<evidence type="ECO:0000259" key="2">
    <source>
        <dbReference type="SMART" id="SM00429"/>
    </source>
</evidence>
<dbReference type="PANTHER" id="PTHR47197:SF3">
    <property type="entry name" value="DIHYDRO-HEME D1 DEHYDROGENASE"/>
    <property type="match status" value="1"/>
</dbReference>
<name>A0A1E5PKH8_9ACTN</name>
<keyword evidence="1" id="KW-0732">Signal</keyword>
<feature type="domain" description="IPT/TIG" evidence="2">
    <location>
        <begin position="344"/>
        <end position="427"/>
    </location>
</feature>
<evidence type="ECO:0000313" key="3">
    <source>
        <dbReference type="EMBL" id="OEJ30045.1"/>
    </source>
</evidence>
<reference evidence="3 4" key="1">
    <citation type="submission" date="2016-08" db="EMBL/GenBank/DDBJ databases">
        <title>The complete genome of Streptomyces subrutilus 10-1-1.</title>
        <authorList>
            <person name="Chen X."/>
        </authorList>
    </citation>
    <scope>NUCLEOTIDE SEQUENCE [LARGE SCALE GENOMIC DNA]</scope>
    <source>
        <strain evidence="3 4">10-1-1</strain>
    </source>
</reference>
<dbReference type="Proteomes" id="UP000095705">
    <property type="component" value="Unassembled WGS sequence"/>
</dbReference>
<dbReference type="InterPro" id="IPR002909">
    <property type="entry name" value="IPT_dom"/>
</dbReference>
<sequence length="559" mass="54597">MSPTTLLRPSRLRRRVAATAASLLISTGLVAVAAPSAHAVQPGRTTAYVTNNVGKAVSVVDTTTGATTASVPVAGYAQDVVVNRAGTTAYAATAFANTVAVIDTATSTVAATVPLAGFPTAVAVNNAGTAVYVADSGAHAVEIIDTATNTVSASVPVAGNHLSLALSPSGATAYVTTFSPNALVVIDTATAAVTATVPVAGTPYGAVVNPAGTAVYVGLGGGSTIAKIDTATNTLTASIAAANTTALSISPDGSTLYGSSPGNHGVYVVDTTTNTVTTFVGGLGNIQDVQVNSTGTTVYAVDPVNPSGTVPGNLYAIDTATNTGTTAATGLNSPSRLALHTVPAPEITAVTPNSGPIAGGTAVTITGTDLNGATAITFGTTPATGITCTATSCSATAPAHAAGTVDVQVTTPGGTSTLTPADQYTYVLPPAADIDVNVTAQPHLGILVPYLTYTLTAHNTGPDPVTSATVTATLPPGASATNLPAGCTSSTGTVTCTYGSISNTASASKSFRVPLHLLSLGPVKVTGTRTASAPTDSNPANDSASATCTVISIILATCP</sequence>
<dbReference type="InterPro" id="IPR013783">
    <property type="entry name" value="Ig-like_fold"/>
</dbReference>
<evidence type="ECO:0000313" key="4">
    <source>
        <dbReference type="Proteomes" id="UP000095705"/>
    </source>
</evidence>
<accession>A0A1E5PKH8</accession>
<dbReference type="InterPro" id="IPR001434">
    <property type="entry name" value="OmcB-like_DUF11"/>
</dbReference>
<gene>
    <name evidence="3" type="ORF">BGK67_00375</name>
</gene>
<dbReference type="Pfam" id="PF01345">
    <property type="entry name" value="DUF11"/>
    <property type="match status" value="1"/>
</dbReference>
<dbReference type="Gene3D" id="2.60.40.10">
    <property type="entry name" value="Immunoglobulins"/>
    <property type="match status" value="1"/>
</dbReference>
<dbReference type="NCBIfam" id="TIGR02276">
    <property type="entry name" value="beta_rpt_yvtn"/>
    <property type="match status" value="3"/>
</dbReference>
<dbReference type="EMBL" id="MEHK01000001">
    <property type="protein sequence ID" value="OEJ30045.1"/>
    <property type="molecule type" value="Genomic_DNA"/>
</dbReference>
<feature type="chain" id="PRO_5009183446" description="IPT/TIG domain-containing protein" evidence="1">
    <location>
        <begin position="34"/>
        <end position="559"/>
    </location>
</feature>
<dbReference type="InterPro" id="IPR011964">
    <property type="entry name" value="YVTN_b-propeller_repeat"/>
</dbReference>
<keyword evidence="4" id="KW-1185">Reference proteome</keyword>
<evidence type="ECO:0000256" key="1">
    <source>
        <dbReference type="SAM" id="SignalP"/>
    </source>
</evidence>
<proteinExistence type="predicted"/>
<feature type="signal peptide" evidence="1">
    <location>
        <begin position="1"/>
        <end position="33"/>
    </location>
</feature>
<dbReference type="InterPro" id="IPR047589">
    <property type="entry name" value="DUF11_rpt"/>
</dbReference>
<dbReference type="PANTHER" id="PTHR47197">
    <property type="entry name" value="PROTEIN NIRF"/>
    <property type="match status" value="1"/>
</dbReference>
<dbReference type="Gene3D" id="2.130.10.10">
    <property type="entry name" value="YVTN repeat-like/Quinoprotein amine dehydrogenase"/>
    <property type="match status" value="2"/>
</dbReference>
<dbReference type="Pfam" id="PF01833">
    <property type="entry name" value="TIG"/>
    <property type="match status" value="1"/>
</dbReference>
<dbReference type="InterPro" id="IPR051200">
    <property type="entry name" value="Host-pathogen_enzymatic-act"/>
</dbReference>
<dbReference type="SMART" id="SM00429">
    <property type="entry name" value="IPT"/>
    <property type="match status" value="1"/>
</dbReference>
<dbReference type="CDD" id="cd00603">
    <property type="entry name" value="IPT_PCSR"/>
    <property type="match status" value="1"/>
</dbReference>
<dbReference type="GO" id="GO:0005975">
    <property type="term" value="P:carbohydrate metabolic process"/>
    <property type="evidence" value="ECO:0007669"/>
    <property type="project" value="UniProtKB-ARBA"/>
</dbReference>
<dbReference type="SUPFAM" id="SSF81296">
    <property type="entry name" value="E set domains"/>
    <property type="match status" value="1"/>
</dbReference>
<dbReference type="AlphaFoldDB" id="A0A1E5PKH8"/>
<dbReference type="SUPFAM" id="SSF51004">
    <property type="entry name" value="C-terminal (heme d1) domain of cytochrome cd1-nitrite reductase"/>
    <property type="match status" value="1"/>
</dbReference>
<protein>
    <recommendedName>
        <fullName evidence="2">IPT/TIG domain-containing protein</fullName>
    </recommendedName>
</protein>
<dbReference type="InterPro" id="IPR011048">
    <property type="entry name" value="Haem_d1_sf"/>
</dbReference>
<organism evidence="3 4">
    <name type="scientific">Streptomyces subrutilus</name>
    <dbReference type="NCBI Taxonomy" id="36818"/>
    <lineage>
        <taxon>Bacteria</taxon>
        <taxon>Bacillati</taxon>
        <taxon>Actinomycetota</taxon>
        <taxon>Actinomycetes</taxon>
        <taxon>Kitasatosporales</taxon>
        <taxon>Streptomycetaceae</taxon>
        <taxon>Streptomyces</taxon>
    </lineage>
</organism>
<dbReference type="STRING" id="36818.BGK67_00375"/>
<comment type="caution">
    <text evidence="3">The sequence shown here is derived from an EMBL/GenBank/DDBJ whole genome shotgun (WGS) entry which is preliminary data.</text>
</comment>
<dbReference type="NCBIfam" id="TIGR01451">
    <property type="entry name" value="B_ant_repeat"/>
    <property type="match status" value="1"/>
</dbReference>
<dbReference type="InterPro" id="IPR014756">
    <property type="entry name" value="Ig_E-set"/>
</dbReference>
<dbReference type="RefSeq" id="WP_069918161.1">
    <property type="nucleotide sequence ID" value="NZ_MEHK01000001.1"/>
</dbReference>